<proteinExistence type="predicted"/>
<accession>A0A0A9DBG9</accession>
<name>A0A0A9DBG9_ARUDO</name>
<dbReference type="AlphaFoldDB" id="A0A0A9DBG9"/>
<dbReference type="EMBL" id="GBRH01211946">
    <property type="protein sequence ID" value="JAD85949.1"/>
    <property type="molecule type" value="Transcribed_RNA"/>
</dbReference>
<organism evidence="1">
    <name type="scientific">Arundo donax</name>
    <name type="common">Giant reed</name>
    <name type="synonym">Donax arundinaceus</name>
    <dbReference type="NCBI Taxonomy" id="35708"/>
    <lineage>
        <taxon>Eukaryota</taxon>
        <taxon>Viridiplantae</taxon>
        <taxon>Streptophyta</taxon>
        <taxon>Embryophyta</taxon>
        <taxon>Tracheophyta</taxon>
        <taxon>Spermatophyta</taxon>
        <taxon>Magnoliopsida</taxon>
        <taxon>Liliopsida</taxon>
        <taxon>Poales</taxon>
        <taxon>Poaceae</taxon>
        <taxon>PACMAD clade</taxon>
        <taxon>Arundinoideae</taxon>
        <taxon>Arundineae</taxon>
        <taxon>Arundo</taxon>
    </lineage>
</organism>
<protein>
    <submittedName>
        <fullName evidence="1">Uncharacterized protein</fullName>
    </submittedName>
</protein>
<evidence type="ECO:0000313" key="1">
    <source>
        <dbReference type="EMBL" id="JAD85949.1"/>
    </source>
</evidence>
<reference evidence="1" key="2">
    <citation type="journal article" date="2015" name="Data Brief">
        <title>Shoot transcriptome of the giant reed, Arundo donax.</title>
        <authorList>
            <person name="Barrero R.A."/>
            <person name="Guerrero F.D."/>
            <person name="Moolhuijzen P."/>
            <person name="Goolsby J.A."/>
            <person name="Tidwell J."/>
            <person name="Bellgard S.E."/>
            <person name="Bellgard M.I."/>
        </authorList>
    </citation>
    <scope>NUCLEOTIDE SEQUENCE</scope>
    <source>
        <tissue evidence="1">Shoot tissue taken approximately 20 cm above the soil surface</tissue>
    </source>
</reference>
<sequence length="102" mass="11555">MAGEPLPDAIRVEGVAAPRYESELVAVLELAEADHKLEHGIVFLLLIRSSLASVPHGEEWQNHDGAELALLVVMWFLPQQPKERGRRDDMPRMWRFGVDTSR</sequence>
<reference evidence="1" key="1">
    <citation type="submission" date="2014-09" db="EMBL/GenBank/DDBJ databases">
        <authorList>
            <person name="Magalhaes I.L.F."/>
            <person name="Oliveira U."/>
            <person name="Santos F.R."/>
            <person name="Vidigal T.H.D.A."/>
            <person name="Brescovit A.D."/>
            <person name="Santos A.J."/>
        </authorList>
    </citation>
    <scope>NUCLEOTIDE SEQUENCE</scope>
    <source>
        <tissue evidence="1">Shoot tissue taken approximately 20 cm above the soil surface</tissue>
    </source>
</reference>